<evidence type="ECO:0000256" key="1">
    <source>
        <dbReference type="SAM" id="MobiDB-lite"/>
    </source>
</evidence>
<feature type="compositionally biased region" description="Basic and acidic residues" evidence="1">
    <location>
        <begin position="296"/>
        <end position="305"/>
    </location>
</feature>
<organism evidence="2 3">
    <name type="scientific">Ogataea polymorpha</name>
    <dbReference type="NCBI Taxonomy" id="460523"/>
    <lineage>
        <taxon>Eukaryota</taxon>
        <taxon>Fungi</taxon>
        <taxon>Dikarya</taxon>
        <taxon>Ascomycota</taxon>
        <taxon>Saccharomycotina</taxon>
        <taxon>Pichiomycetes</taxon>
        <taxon>Pichiales</taxon>
        <taxon>Pichiaceae</taxon>
        <taxon>Ogataea</taxon>
    </lineage>
</organism>
<feature type="region of interest" description="Disordered" evidence="1">
    <location>
        <begin position="277"/>
        <end position="305"/>
    </location>
</feature>
<keyword evidence="3" id="KW-1185">Reference proteome</keyword>
<evidence type="ECO:0000313" key="2">
    <source>
        <dbReference type="EMBL" id="KAH3662719.1"/>
    </source>
</evidence>
<proteinExistence type="predicted"/>
<protein>
    <submittedName>
        <fullName evidence="2">Uncharacterized protein</fullName>
    </submittedName>
</protein>
<reference evidence="2" key="2">
    <citation type="submission" date="2021-01" db="EMBL/GenBank/DDBJ databases">
        <authorList>
            <person name="Schikora-Tamarit M.A."/>
        </authorList>
    </citation>
    <scope>NUCLEOTIDE SEQUENCE</scope>
    <source>
        <strain evidence="2">NCAIM Y.01608</strain>
    </source>
</reference>
<comment type="caution">
    <text evidence="2">The sequence shown here is derived from an EMBL/GenBank/DDBJ whole genome shotgun (WGS) entry which is preliminary data.</text>
</comment>
<dbReference type="Proteomes" id="UP000788993">
    <property type="component" value="Unassembled WGS sequence"/>
</dbReference>
<accession>A0A9P8T218</accession>
<dbReference type="EMBL" id="JAEUBD010001266">
    <property type="protein sequence ID" value="KAH3662719.1"/>
    <property type="molecule type" value="Genomic_DNA"/>
</dbReference>
<evidence type="ECO:0000313" key="3">
    <source>
        <dbReference type="Proteomes" id="UP000788993"/>
    </source>
</evidence>
<gene>
    <name evidence="2" type="ORF">OGATHE_004295</name>
</gene>
<name>A0A9P8T218_9ASCO</name>
<reference evidence="2" key="1">
    <citation type="journal article" date="2021" name="Open Biol.">
        <title>Shared evolutionary footprints suggest mitochondrial oxidative damage underlies multiple complex I losses in fungi.</title>
        <authorList>
            <person name="Schikora-Tamarit M.A."/>
            <person name="Marcet-Houben M."/>
            <person name="Nosek J."/>
            <person name="Gabaldon T."/>
        </authorList>
    </citation>
    <scope>NUCLEOTIDE SEQUENCE</scope>
    <source>
        <strain evidence="2">NCAIM Y.01608</strain>
    </source>
</reference>
<sequence>MVHGMEPFGGVVSGVSQNPCNTARMRLNELRHVVNFLVNGNPTIIGLVMCLQFLKADDPFLVATERLAQLPGPEHACCSKEADASKFANHNISLVTRTQIILYNINVAIDFSCKILIRISKPGKFRLFYFRSASETPLLLHIDLKMPFWSQPRSQLVQSDSRYVDPVNQNLALEFRQPEQTVHDARLSGSRAATNTNFLSPLNVDVEVFDGQRELLPVSHADIDKLHRSYSRPGRLWVVLWYLERCLLFDAGCIVIDSFDGVHLVFNFGQRSQHETQQACNGQDIGKQQPGVSAADVEHTETAEQ</sequence>
<dbReference type="AlphaFoldDB" id="A0A9P8T218"/>